<feature type="DNA-binding region" description="H-T-H motif" evidence="4">
    <location>
        <begin position="89"/>
        <end position="108"/>
    </location>
</feature>
<keyword evidence="2 4" id="KW-0238">DNA-binding</keyword>
<protein>
    <recommendedName>
        <fullName evidence="6">HTH tetR-type domain-containing protein</fullName>
    </recommendedName>
</protein>
<proteinExistence type="predicted"/>
<evidence type="ECO:0000313" key="7">
    <source>
        <dbReference type="EMBL" id="GGT83412.1"/>
    </source>
</evidence>
<dbReference type="InterPro" id="IPR036271">
    <property type="entry name" value="Tet_transcr_reg_TetR-rel_C_sf"/>
</dbReference>
<evidence type="ECO:0000256" key="5">
    <source>
        <dbReference type="SAM" id="MobiDB-lite"/>
    </source>
</evidence>
<dbReference type="PROSITE" id="PS50977">
    <property type="entry name" value="HTH_TETR_2"/>
    <property type="match status" value="1"/>
</dbReference>
<comment type="caution">
    <text evidence="7">The sequence shown here is derived from an EMBL/GenBank/DDBJ whole genome shotgun (WGS) entry which is preliminary data.</text>
</comment>
<evidence type="ECO:0000313" key="8">
    <source>
        <dbReference type="Proteomes" id="UP000646776"/>
    </source>
</evidence>
<organism evidence="7 8">
    <name type="scientific">Streptomyces phaeofaciens</name>
    <dbReference type="NCBI Taxonomy" id="68254"/>
    <lineage>
        <taxon>Bacteria</taxon>
        <taxon>Bacillati</taxon>
        <taxon>Actinomycetota</taxon>
        <taxon>Actinomycetes</taxon>
        <taxon>Kitasatosporales</taxon>
        <taxon>Streptomycetaceae</taxon>
        <taxon>Streptomyces</taxon>
    </lineage>
</organism>
<dbReference type="SUPFAM" id="SSF46689">
    <property type="entry name" value="Homeodomain-like"/>
    <property type="match status" value="1"/>
</dbReference>
<evidence type="ECO:0000259" key="6">
    <source>
        <dbReference type="PROSITE" id="PS50977"/>
    </source>
</evidence>
<reference evidence="7" key="1">
    <citation type="journal article" date="2014" name="Int. J. Syst. Evol. Microbiol.">
        <title>Complete genome sequence of Corynebacterium casei LMG S-19264T (=DSM 44701T), isolated from a smear-ripened cheese.</title>
        <authorList>
            <consortium name="US DOE Joint Genome Institute (JGI-PGF)"/>
            <person name="Walter F."/>
            <person name="Albersmeier A."/>
            <person name="Kalinowski J."/>
            <person name="Ruckert C."/>
        </authorList>
    </citation>
    <scope>NUCLEOTIDE SEQUENCE</scope>
    <source>
        <strain evidence="7">JCM 4125</strain>
    </source>
</reference>
<reference evidence="7" key="2">
    <citation type="submission" date="2020-09" db="EMBL/GenBank/DDBJ databases">
        <authorList>
            <person name="Sun Q."/>
            <person name="Ohkuma M."/>
        </authorList>
    </citation>
    <scope>NUCLEOTIDE SEQUENCE</scope>
    <source>
        <strain evidence="7">JCM 4125</strain>
    </source>
</reference>
<dbReference type="SUPFAM" id="SSF48498">
    <property type="entry name" value="Tetracyclin repressor-like, C-terminal domain"/>
    <property type="match status" value="1"/>
</dbReference>
<dbReference type="Pfam" id="PF13305">
    <property type="entry name" value="TetR_C_33"/>
    <property type="match status" value="1"/>
</dbReference>
<dbReference type="PRINTS" id="PR00455">
    <property type="entry name" value="HTHTETR"/>
</dbReference>
<accession>A0A918HN30</accession>
<dbReference type="Gene3D" id="1.10.357.10">
    <property type="entry name" value="Tetracycline Repressor, domain 2"/>
    <property type="match status" value="1"/>
</dbReference>
<evidence type="ECO:0000256" key="4">
    <source>
        <dbReference type="PROSITE-ProRule" id="PRU00335"/>
    </source>
</evidence>
<keyword evidence="3" id="KW-0804">Transcription</keyword>
<feature type="domain" description="HTH tetR-type" evidence="6">
    <location>
        <begin position="66"/>
        <end position="126"/>
    </location>
</feature>
<dbReference type="AlphaFoldDB" id="A0A918HN30"/>
<evidence type="ECO:0000256" key="3">
    <source>
        <dbReference type="ARBA" id="ARBA00023163"/>
    </source>
</evidence>
<dbReference type="GO" id="GO:0003700">
    <property type="term" value="F:DNA-binding transcription factor activity"/>
    <property type="evidence" value="ECO:0007669"/>
    <property type="project" value="TreeGrafter"/>
</dbReference>
<dbReference type="PANTHER" id="PTHR30055">
    <property type="entry name" value="HTH-TYPE TRANSCRIPTIONAL REGULATOR RUTR"/>
    <property type="match status" value="1"/>
</dbReference>
<dbReference type="InterPro" id="IPR025996">
    <property type="entry name" value="MT1864/Rv1816-like_C"/>
</dbReference>
<evidence type="ECO:0000256" key="2">
    <source>
        <dbReference type="ARBA" id="ARBA00023125"/>
    </source>
</evidence>
<dbReference type="InterPro" id="IPR001647">
    <property type="entry name" value="HTH_TetR"/>
</dbReference>
<dbReference type="Proteomes" id="UP000646776">
    <property type="component" value="Unassembled WGS sequence"/>
</dbReference>
<keyword evidence="1" id="KW-0805">Transcription regulation</keyword>
<dbReference type="EMBL" id="BMSA01000028">
    <property type="protein sequence ID" value="GGT83412.1"/>
    <property type="molecule type" value="Genomic_DNA"/>
</dbReference>
<keyword evidence="8" id="KW-1185">Reference proteome</keyword>
<feature type="compositionally biased region" description="Low complexity" evidence="5">
    <location>
        <begin position="11"/>
        <end position="21"/>
    </location>
</feature>
<dbReference type="PANTHER" id="PTHR30055:SF234">
    <property type="entry name" value="HTH-TYPE TRANSCRIPTIONAL REGULATOR BETI"/>
    <property type="match status" value="1"/>
</dbReference>
<feature type="region of interest" description="Disordered" evidence="5">
    <location>
        <begin position="1"/>
        <end position="30"/>
    </location>
</feature>
<name>A0A918HN30_9ACTN</name>
<sequence>MSGEARHETPAAAVPAQSNAAHHGGTQYITGGGDVRAVNVFVVLPERPREDDSATPAPTRRERLRRQMSRDVRAAAREVITRQGVEALTLAEIARRVGVTPAALYRHFDDLGDIVRHTAQDIVAELTEQLREAIEKERETDFAARLIAPCRVFRRWALTHRQEFRLLFGTPTVAAGVAHTDVTAQWVRELATLWGAEHMRLWAARPYPIIADEYLTPLMRRQIADYRAATGVQMPLGALIVMLSCWRTLYGQVALEVFAHLTPLITDQEPIFELLMLESVTRMGLGADYRPPESLRGWGHRPGMYA</sequence>
<dbReference type="Pfam" id="PF00440">
    <property type="entry name" value="TetR_N"/>
    <property type="match status" value="1"/>
</dbReference>
<feature type="region of interest" description="Disordered" evidence="5">
    <location>
        <begin position="47"/>
        <end position="68"/>
    </location>
</feature>
<dbReference type="InterPro" id="IPR050109">
    <property type="entry name" value="HTH-type_TetR-like_transc_reg"/>
</dbReference>
<dbReference type="InterPro" id="IPR009057">
    <property type="entry name" value="Homeodomain-like_sf"/>
</dbReference>
<dbReference type="GO" id="GO:0000976">
    <property type="term" value="F:transcription cis-regulatory region binding"/>
    <property type="evidence" value="ECO:0007669"/>
    <property type="project" value="TreeGrafter"/>
</dbReference>
<gene>
    <name evidence="7" type="ORF">GCM10010226_72600</name>
</gene>
<evidence type="ECO:0000256" key="1">
    <source>
        <dbReference type="ARBA" id="ARBA00023015"/>
    </source>
</evidence>
<dbReference type="RefSeq" id="WP_189716853.1">
    <property type="nucleotide sequence ID" value="NZ_BMSA01000028.1"/>
</dbReference>